<evidence type="ECO:0000313" key="3">
    <source>
        <dbReference type="Proteomes" id="UP000310636"/>
    </source>
</evidence>
<keyword evidence="1" id="KW-0472">Membrane</keyword>
<evidence type="ECO:0000256" key="1">
    <source>
        <dbReference type="SAM" id="Phobius"/>
    </source>
</evidence>
<gene>
    <name evidence="2" type="ORF">E6C55_18980</name>
</gene>
<keyword evidence="3" id="KW-1185">Reference proteome</keyword>
<evidence type="ECO:0000313" key="2">
    <source>
        <dbReference type="EMBL" id="THF76360.1"/>
    </source>
</evidence>
<dbReference type="OrthoDB" id="2665332at2"/>
<dbReference type="Proteomes" id="UP000310636">
    <property type="component" value="Unassembled WGS sequence"/>
</dbReference>
<accession>A0A4S4BQG5</accession>
<dbReference type="EMBL" id="SSOB01000025">
    <property type="protein sequence ID" value="THF76360.1"/>
    <property type="molecule type" value="Genomic_DNA"/>
</dbReference>
<keyword evidence="1" id="KW-1133">Transmembrane helix</keyword>
<sequence>MNMTWLIAIVVIIVLAGAVGTVMIGHSNANKDESANYTRQSKRIWTNLTWIYVVTIILVVALMIWLLR</sequence>
<dbReference type="RefSeq" id="WP_136371392.1">
    <property type="nucleotide sequence ID" value="NZ_SSOB01000025.1"/>
</dbReference>
<protein>
    <submittedName>
        <fullName evidence="2">Uncharacterized protein</fullName>
    </submittedName>
</protein>
<reference evidence="2 3" key="1">
    <citation type="submission" date="2019-04" db="EMBL/GenBank/DDBJ databases">
        <title>Cohnella sp. nov. isolated from preserved vegetables.</title>
        <authorList>
            <person name="Lin S.-Y."/>
            <person name="Hung M.-H."/>
            <person name="Young C.-C."/>
        </authorList>
    </citation>
    <scope>NUCLEOTIDE SEQUENCE [LARGE SCALE GENOMIC DNA]</scope>
    <source>
        <strain evidence="2 3">CC-MHH1044</strain>
    </source>
</reference>
<proteinExistence type="predicted"/>
<feature type="transmembrane region" description="Helical" evidence="1">
    <location>
        <begin position="44"/>
        <end position="67"/>
    </location>
</feature>
<name>A0A4S4BQG5_9BACL</name>
<keyword evidence="1" id="KW-0812">Transmembrane</keyword>
<comment type="caution">
    <text evidence="2">The sequence shown here is derived from an EMBL/GenBank/DDBJ whole genome shotgun (WGS) entry which is preliminary data.</text>
</comment>
<organism evidence="2 3">
    <name type="scientific">Cohnella fermenti</name>
    <dbReference type="NCBI Taxonomy" id="2565925"/>
    <lineage>
        <taxon>Bacteria</taxon>
        <taxon>Bacillati</taxon>
        <taxon>Bacillota</taxon>
        <taxon>Bacilli</taxon>
        <taxon>Bacillales</taxon>
        <taxon>Paenibacillaceae</taxon>
        <taxon>Cohnella</taxon>
    </lineage>
</organism>
<dbReference type="AlphaFoldDB" id="A0A4S4BQG5"/>